<dbReference type="Proteomes" id="UP000033187">
    <property type="component" value="Chromosome 1"/>
</dbReference>
<evidence type="ECO:0000313" key="3">
    <source>
        <dbReference type="EMBL" id="CPR21246.1"/>
    </source>
</evidence>
<accession>A0A0D6JIL0</accession>
<proteinExistence type="predicted"/>
<dbReference type="AlphaFoldDB" id="A0A0D6JIL0"/>
<evidence type="ECO:0000313" key="4">
    <source>
        <dbReference type="Proteomes" id="UP000033187"/>
    </source>
</evidence>
<dbReference type="RefSeq" id="WP_046478736.1">
    <property type="nucleotide sequence ID" value="NZ_LN829119.1"/>
</dbReference>
<dbReference type="KEGG" id="fiy:BN1229_v1_2965"/>
<reference evidence="4" key="1">
    <citation type="submission" date="2015-02" db="EMBL/GenBank/DDBJ databases">
        <authorList>
            <person name="Chooi Y.-H."/>
        </authorList>
    </citation>
    <scope>NUCLEOTIDE SEQUENCE [LARGE SCALE GENOMIC DNA]</scope>
    <source>
        <strain evidence="4">strain Y</strain>
    </source>
</reference>
<feature type="region of interest" description="Disordered" evidence="1">
    <location>
        <begin position="119"/>
        <end position="149"/>
    </location>
</feature>
<gene>
    <name evidence="3" type="ORF">YBN1229_v1_2965</name>
</gene>
<dbReference type="EMBL" id="LN829119">
    <property type="protein sequence ID" value="CPR21246.1"/>
    <property type="molecule type" value="Genomic_DNA"/>
</dbReference>
<evidence type="ECO:0000256" key="2">
    <source>
        <dbReference type="SAM" id="SignalP"/>
    </source>
</evidence>
<organism evidence="3 4">
    <name type="scientific">Candidatus Filomicrobium marinum</name>
    <dbReference type="NCBI Taxonomy" id="1608628"/>
    <lineage>
        <taxon>Bacteria</taxon>
        <taxon>Pseudomonadati</taxon>
        <taxon>Pseudomonadota</taxon>
        <taxon>Alphaproteobacteria</taxon>
        <taxon>Hyphomicrobiales</taxon>
        <taxon>Hyphomicrobiaceae</taxon>
        <taxon>Filomicrobium</taxon>
    </lineage>
</organism>
<name>A0A0D6JIL0_9HYPH</name>
<feature type="chain" id="PRO_5002306315" evidence="2">
    <location>
        <begin position="21"/>
        <end position="149"/>
    </location>
</feature>
<evidence type="ECO:0000256" key="1">
    <source>
        <dbReference type="SAM" id="MobiDB-lite"/>
    </source>
</evidence>
<dbReference type="OrthoDB" id="8451871at2"/>
<feature type="signal peptide" evidence="2">
    <location>
        <begin position="1"/>
        <end position="20"/>
    </location>
</feature>
<sequence length="149" mass="16754">MRLSRITPVFFVLLSTAATAGDLEANVAQCRAYETERTTLVATGVDADMQKGPEWARSNLPANRLQQIMRYIHLDEQLKFRCPEVFASAAVKAEEERARQEALEAKRWAERLAEFAKNPMLPERKPVTMARAKPQPAPPGPPLPERATR</sequence>
<keyword evidence="4" id="KW-1185">Reference proteome</keyword>
<dbReference type="KEGG" id="fil:BN1229_v1_2952"/>
<feature type="compositionally biased region" description="Pro residues" evidence="1">
    <location>
        <begin position="135"/>
        <end position="149"/>
    </location>
</feature>
<protein>
    <submittedName>
        <fullName evidence="3">Uncharacterized protein</fullName>
    </submittedName>
</protein>
<keyword evidence="2" id="KW-0732">Signal</keyword>